<keyword evidence="9" id="KW-1185">Reference proteome</keyword>
<evidence type="ECO:0000256" key="5">
    <source>
        <dbReference type="ARBA" id="ARBA00023163"/>
    </source>
</evidence>
<reference evidence="8 9" key="1">
    <citation type="submission" date="2023-05" db="EMBL/GenBank/DDBJ databases">
        <title>B98-5 Cell Line De Novo Hybrid Assembly: An Optical Mapping Approach.</title>
        <authorList>
            <person name="Kananen K."/>
            <person name="Auerbach J.A."/>
            <person name="Kautto E."/>
            <person name="Blachly J.S."/>
        </authorList>
    </citation>
    <scope>NUCLEOTIDE SEQUENCE [LARGE SCALE GENOMIC DNA]</scope>
    <source>
        <strain evidence="8">B95-8</strain>
        <tissue evidence="8">Cell line</tissue>
    </source>
</reference>
<evidence type="ECO:0000256" key="4">
    <source>
        <dbReference type="ARBA" id="ARBA00023015"/>
    </source>
</evidence>
<keyword evidence="6" id="KW-0539">Nucleus</keyword>
<evidence type="ECO:0000256" key="7">
    <source>
        <dbReference type="SAM" id="MobiDB-lite"/>
    </source>
</evidence>
<keyword evidence="3" id="KW-0694">RNA-binding</keyword>
<accession>A0ABQ9UPA5</accession>
<comment type="caution">
    <text evidence="8">The sequence shown here is derived from an EMBL/GenBank/DDBJ whole genome shotgun (WGS) entry which is preliminary data.</text>
</comment>
<protein>
    <submittedName>
        <fullName evidence="8">Peroxisome proliferator-activated receptor gamma coactivator- protein 1</fullName>
    </submittedName>
</protein>
<keyword evidence="5" id="KW-0804">Transcription</keyword>
<keyword evidence="4" id="KW-0805">Transcription regulation</keyword>
<evidence type="ECO:0000256" key="3">
    <source>
        <dbReference type="ARBA" id="ARBA00022884"/>
    </source>
</evidence>
<feature type="compositionally biased region" description="Low complexity" evidence="7">
    <location>
        <begin position="170"/>
        <end position="188"/>
    </location>
</feature>
<dbReference type="PANTHER" id="PTHR15528:SF5">
    <property type="entry name" value="PEROXISOME PROLIFERATOR-ACTIVATED RECEPTOR GAMMA COACTIVATOR-RELATED PROTEIN 1"/>
    <property type="match status" value="1"/>
</dbReference>
<feature type="region of interest" description="Disordered" evidence="7">
    <location>
        <begin position="151"/>
        <end position="272"/>
    </location>
</feature>
<feature type="compositionally biased region" description="Basic residues" evidence="7">
    <location>
        <begin position="205"/>
        <end position="214"/>
    </location>
</feature>
<proteinExistence type="predicted"/>
<name>A0ABQ9UPA5_SAGOE</name>
<evidence type="ECO:0000256" key="1">
    <source>
        <dbReference type="ARBA" id="ARBA00004123"/>
    </source>
</evidence>
<organism evidence="8 9">
    <name type="scientific">Saguinus oedipus</name>
    <name type="common">Cotton-top tamarin</name>
    <name type="synonym">Oedipomidas oedipus</name>
    <dbReference type="NCBI Taxonomy" id="9490"/>
    <lineage>
        <taxon>Eukaryota</taxon>
        <taxon>Metazoa</taxon>
        <taxon>Chordata</taxon>
        <taxon>Craniata</taxon>
        <taxon>Vertebrata</taxon>
        <taxon>Euteleostomi</taxon>
        <taxon>Mammalia</taxon>
        <taxon>Eutheria</taxon>
        <taxon>Euarchontoglires</taxon>
        <taxon>Primates</taxon>
        <taxon>Haplorrhini</taxon>
        <taxon>Platyrrhini</taxon>
        <taxon>Cebidae</taxon>
        <taxon>Callitrichinae</taxon>
        <taxon>Saguinus</taxon>
    </lineage>
</organism>
<evidence type="ECO:0000256" key="2">
    <source>
        <dbReference type="ARBA" id="ARBA00022553"/>
    </source>
</evidence>
<dbReference type="EMBL" id="JASSZA010000011">
    <property type="protein sequence ID" value="KAK2098891.1"/>
    <property type="molecule type" value="Genomic_DNA"/>
</dbReference>
<sequence>MRWGSLEAIYTVFGRVESDLILLSPSSLLTTGLTPPATPPHQLWKPLAAVSLLAKAKSPKSTAQEGTLKPEGVTEAKHPAAVRLQEGVHGPSRVHVGSGDHDYCVRSRTPPKKMPALVIPEVGSRWNVKRHQDITIKPVLSLGPAALPPPCIAASREPLDHRTSTEQADPSAPCLAPSSLLSPEASPCRNDMNTRTPLEPSAKQRSMRCYRKACRSVSPSSRGWQGRRGRSNRSISSGSNRTSEASSSSSSSSSSSRSRSRSLSPPHKRWRR</sequence>
<gene>
    <name evidence="8" type="primary">PPRC1_3</name>
    <name evidence="8" type="ORF">P7K49_024342</name>
</gene>
<comment type="subcellular location">
    <subcellularLocation>
        <location evidence="1">Nucleus</location>
    </subcellularLocation>
</comment>
<evidence type="ECO:0000313" key="9">
    <source>
        <dbReference type="Proteomes" id="UP001266305"/>
    </source>
</evidence>
<dbReference type="InterPro" id="IPR034605">
    <property type="entry name" value="PGC-1"/>
</dbReference>
<feature type="compositionally biased region" description="Low complexity" evidence="7">
    <location>
        <begin position="232"/>
        <end position="264"/>
    </location>
</feature>
<evidence type="ECO:0000256" key="6">
    <source>
        <dbReference type="ARBA" id="ARBA00023242"/>
    </source>
</evidence>
<dbReference type="PANTHER" id="PTHR15528">
    <property type="entry name" value="PEROXISOME PROLIFERATOR ACTIVATED RECEPTOR GAMMA COACTIVATOR 1 PGC-1 -RELATED"/>
    <property type="match status" value="1"/>
</dbReference>
<keyword evidence="2" id="KW-0597">Phosphoprotein</keyword>
<evidence type="ECO:0000313" key="8">
    <source>
        <dbReference type="EMBL" id="KAK2098891.1"/>
    </source>
</evidence>
<keyword evidence="8" id="KW-0675">Receptor</keyword>
<dbReference type="Proteomes" id="UP001266305">
    <property type="component" value="Unassembled WGS sequence"/>
</dbReference>